<evidence type="ECO:0000313" key="2">
    <source>
        <dbReference type="Proteomes" id="UP000219338"/>
    </source>
</evidence>
<organism evidence="1 2">
    <name type="scientific">Armillaria ostoyae</name>
    <name type="common">Armillaria root rot fungus</name>
    <dbReference type="NCBI Taxonomy" id="47428"/>
    <lineage>
        <taxon>Eukaryota</taxon>
        <taxon>Fungi</taxon>
        <taxon>Dikarya</taxon>
        <taxon>Basidiomycota</taxon>
        <taxon>Agaricomycotina</taxon>
        <taxon>Agaricomycetes</taxon>
        <taxon>Agaricomycetidae</taxon>
        <taxon>Agaricales</taxon>
        <taxon>Marasmiineae</taxon>
        <taxon>Physalacriaceae</taxon>
        <taxon>Armillaria</taxon>
    </lineage>
</organism>
<dbReference type="AlphaFoldDB" id="A0A284QKN0"/>
<dbReference type="EMBL" id="FUEG01000001">
    <property type="protein sequence ID" value="SJK97029.1"/>
    <property type="molecule type" value="Genomic_DNA"/>
</dbReference>
<name>A0A284QKN0_ARMOS</name>
<dbReference type="Proteomes" id="UP000219338">
    <property type="component" value="Unassembled WGS sequence"/>
</dbReference>
<gene>
    <name evidence="1" type="ORF">ARMOST_00278</name>
</gene>
<reference evidence="2" key="1">
    <citation type="journal article" date="2017" name="Nat. Ecol. Evol.">
        <title>Genome expansion and lineage-specific genetic innovations in the forest pathogenic fungi Armillaria.</title>
        <authorList>
            <person name="Sipos G."/>
            <person name="Prasanna A.N."/>
            <person name="Walter M.C."/>
            <person name="O'Connor E."/>
            <person name="Balint B."/>
            <person name="Krizsan K."/>
            <person name="Kiss B."/>
            <person name="Hess J."/>
            <person name="Varga T."/>
            <person name="Slot J."/>
            <person name="Riley R."/>
            <person name="Boka B."/>
            <person name="Rigling D."/>
            <person name="Barry K."/>
            <person name="Lee J."/>
            <person name="Mihaltcheva S."/>
            <person name="LaButti K."/>
            <person name="Lipzen A."/>
            <person name="Waldron R."/>
            <person name="Moloney N.M."/>
            <person name="Sperisen C."/>
            <person name="Kredics L."/>
            <person name="Vagvoelgyi C."/>
            <person name="Patrignani A."/>
            <person name="Fitzpatrick D."/>
            <person name="Nagy I."/>
            <person name="Doyle S."/>
            <person name="Anderson J.B."/>
            <person name="Grigoriev I.V."/>
            <person name="Gueldener U."/>
            <person name="Muensterkoetter M."/>
            <person name="Nagy L.G."/>
        </authorList>
    </citation>
    <scope>NUCLEOTIDE SEQUENCE [LARGE SCALE GENOMIC DNA]</scope>
    <source>
        <strain evidence="2">C18/9</strain>
    </source>
</reference>
<evidence type="ECO:0000313" key="1">
    <source>
        <dbReference type="EMBL" id="SJK97029.1"/>
    </source>
</evidence>
<proteinExistence type="predicted"/>
<sequence length="124" mass="13743">MLEHIFNLYCRAEKPNPFGGDVYKAVGGSVMLESSLSEEVLSQVFQGLDRFILDELCVRLAYDISDVLEQVGKEVVLVAFLDWVIDESAHVLDKIPDSSLIAFVVLGTLYRRNAINASEVSGFS</sequence>
<accession>A0A284QKN0</accession>
<keyword evidence="2" id="KW-1185">Reference proteome</keyword>
<protein>
    <submittedName>
        <fullName evidence="1">Uncharacterized protein</fullName>
    </submittedName>
</protein>